<dbReference type="STRING" id="6280.A0A0N4TTN0"/>
<accession>A0A0N4TTN0</accession>
<name>A0A0N4TTN0_BRUPA</name>
<sequence length="702" mass="81187">MELFWRLKECACTMVVLAVLEIGTNIDRWISDWRYGIESLNNILSLSKSALRNRLSNDPQILELVDSFLHIFPKNWRKDEALSMVLNKIGQLDREEEIHAVIVEMYQKILMLFLKLARDIWKQFVDEQSQQKSSLFNLNRLFRAIVIFKTSNQNAVGNIVTQALAARQFTEEDIETFIKTVEQELIDYSSHIAFSKNNVNKMESFLEKCLINFEGLTAVSSLLFNHHKSQATLCSFLNNLALFVENLDEHYCMEQIMNISADLRGTFKILLILADNVITSAYALFHTLIDCLTSIDELYTVIVNCLQYTRFIFYYSIIYPIDEILNRCDEEQRIYINTSLEYIRENCTTNVLKQLKKRGLLVGLGSSANQEVQSKIDYLAELLPHFSPQFIHLSLRHFGYQTEQTANALLNNNELPLDLQALMSVELEAENTSMIVAGCSPFYDFTDDEICDCKANTSEKKLSDALICMKPPQLSTNKQEGESLGTAHNAFESKTSSIRKDLEAEFGIEAFLKERKMNTEIKNKPLFTETFDVPDSEKIALRPSYERYRYMETTSAEYNLYDDEYDDTYDDQHQNYDFDFRDGDVAIENSGIKPNTNRMQVDSDVDDNTENQEEKRSEKDSSRRKKHLKNGRQTMSAVMLDEQNQSNVCTKEAEEMKHASASGPNERHKPSYTGGRGRQLKERHKGEFRRRQADKKMRSGMF</sequence>
<dbReference type="InterPro" id="IPR041800">
    <property type="entry name" value="ASCC2_CUE"/>
</dbReference>
<gene>
    <name evidence="3" type="ORF">BPAG_LOCUS12064</name>
</gene>
<evidence type="ECO:0000256" key="1">
    <source>
        <dbReference type="SAM" id="MobiDB-lite"/>
    </source>
</evidence>
<dbReference type="Gene3D" id="1.10.8.10">
    <property type="entry name" value="DNA helicase RuvA subunit, C-terminal domain"/>
    <property type="match status" value="1"/>
</dbReference>
<dbReference type="GO" id="GO:0006355">
    <property type="term" value="P:regulation of DNA-templated transcription"/>
    <property type="evidence" value="ECO:0007669"/>
    <property type="project" value="TreeGrafter"/>
</dbReference>
<evidence type="ECO:0000259" key="2">
    <source>
        <dbReference type="PROSITE" id="PS51140"/>
    </source>
</evidence>
<dbReference type="Proteomes" id="UP000278627">
    <property type="component" value="Unassembled WGS sequence"/>
</dbReference>
<dbReference type="InterPro" id="IPR052586">
    <property type="entry name" value="ASCC2"/>
</dbReference>
<keyword evidence="4" id="KW-1185">Reference proteome</keyword>
<evidence type="ECO:0000313" key="3">
    <source>
        <dbReference type="EMBL" id="VDN93250.1"/>
    </source>
</evidence>
<feature type="compositionally biased region" description="Basic and acidic residues" evidence="1">
    <location>
        <begin position="612"/>
        <end position="621"/>
    </location>
</feature>
<evidence type="ECO:0000313" key="5">
    <source>
        <dbReference type="WBParaSite" id="BPAG_0001210201-mRNA-1"/>
    </source>
</evidence>
<dbReference type="InterPro" id="IPR003892">
    <property type="entry name" value="CUE"/>
</dbReference>
<feature type="compositionally biased region" description="Polar residues" evidence="1">
    <location>
        <begin position="631"/>
        <end position="649"/>
    </location>
</feature>
<feature type="region of interest" description="Disordered" evidence="1">
    <location>
        <begin position="588"/>
        <end position="702"/>
    </location>
</feature>
<dbReference type="CDD" id="cd14364">
    <property type="entry name" value="CUE_ASCC2"/>
    <property type="match status" value="1"/>
</dbReference>
<evidence type="ECO:0000313" key="4">
    <source>
        <dbReference type="Proteomes" id="UP000278627"/>
    </source>
</evidence>
<protein>
    <submittedName>
        <fullName evidence="5">CUE domain-containing protein</fullName>
    </submittedName>
</protein>
<dbReference type="EMBL" id="UZAD01013267">
    <property type="protein sequence ID" value="VDN93250.1"/>
    <property type="molecule type" value="Genomic_DNA"/>
</dbReference>
<dbReference type="PROSITE" id="PS51140">
    <property type="entry name" value="CUE"/>
    <property type="match status" value="1"/>
</dbReference>
<proteinExistence type="predicted"/>
<dbReference type="PANTHER" id="PTHR21494">
    <property type="entry name" value="ACTIVATING SIGNAL COINTEGRATOR 1 COMPLEX SUBUNIT 2 ASC-1 COMPLEX SUBUNIT P100"/>
    <property type="match status" value="1"/>
</dbReference>
<organism evidence="5">
    <name type="scientific">Brugia pahangi</name>
    <name type="common">Filarial nematode worm</name>
    <dbReference type="NCBI Taxonomy" id="6280"/>
    <lineage>
        <taxon>Eukaryota</taxon>
        <taxon>Metazoa</taxon>
        <taxon>Ecdysozoa</taxon>
        <taxon>Nematoda</taxon>
        <taxon>Chromadorea</taxon>
        <taxon>Rhabditida</taxon>
        <taxon>Spirurina</taxon>
        <taxon>Spiruromorpha</taxon>
        <taxon>Filarioidea</taxon>
        <taxon>Onchocercidae</taxon>
        <taxon>Brugia</taxon>
    </lineage>
</organism>
<dbReference type="AlphaFoldDB" id="A0A0N4TTN0"/>
<feature type="domain" description="CUE" evidence="2">
    <location>
        <begin position="371"/>
        <end position="414"/>
    </location>
</feature>
<reference evidence="3 4" key="2">
    <citation type="submission" date="2018-11" db="EMBL/GenBank/DDBJ databases">
        <authorList>
            <consortium name="Pathogen Informatics"/>
        </authorList>
    </citation>
    <scope>NUCLEOTIDE SEQUENCE [LARGE SCALE GENOMIC DNA]</scope>
</reference>
<dbReference type="InterPro" id="IPR009060">
    <property type="entry name" value="UBA-like_sf"/>
</dbReference>
<dbReference type="PANTHER" id="PTHR21494:SF0">
    <property type="entry name" value="ACTIVATING SIGNAL COINTEGRATOR 1 COMPLEX SUBUNIT 2"/>
    <property type="match status" value="1"/>
</dbReference>
<feature type="compositionally biased region" description="Basic and acidic residues" evidence="1">
    <location>
        <begin position="689"/>
        <end position="702"/>
    </location>
</feature>
<dbReference type="WBParaSite" id="BPAG_0001210201-mRNA-1">
    <property type="protein sequence ID" value="BPAG_0001210201-mRNA-1"/>
    <property type="gene ID" value="BPAG_0001210201"/>
</dbReference>
<dbReference type="GO" id="GO:0043130">
    <property type="term" value="F:ubiquitin binding"/>
    <property type="evidence" value="ECO:0007669"/>
    <property type="project" value="InterPro"/>
</dbReference>
<dbReference type="SUPFAM" id="SSF46934">
    <property type="entry name" value="UBA-like"/>
    <property type="match status" value="1"/>
</dbReference>
<reference evidence="5" key="1">
    <citation type="submission" date="2016-04" db="UniProtKB">
        <authorList>
            <consortium name="WormBaseParasite"/>
        </authorList>
    </citation>
    <scope>IDENTIFICATION</scope>
</reference>